<evidence type="ECO:0000256" key="1">
    <source>
        <dbReference type="SAM" id="MobiDB-lite"/>
    </source>
</evidence>
<protein>
    <submittedName>
        <fullName evidence="2">Uncharacterized protein</fullName>
    </submittedName>
</protein>
<proteinExistence type="predicted"/>
<keyword evidence="3" id="KW-1185">Reference proteome</keyword>
<feature type="compositionally biased region" description="Low complexity" evidence="1">
    <location>
        <begin position="58"/>
        <end position="70"/>
    </location>
</feature>
<dbReference type="EMBL" id="KB203771">
    <property type="protein sequence ID" value="ESO83235.1"/>
    <property type="molecule type" value="Genomic_DNA"/>
</dbReference>
<feature type="region of interest" description="Disordered" evidence="1">
    <location>
        <begin position="223"/>
        <end position="355"/>
    </location>
</feature>
<evidence type="ECO:0000313" key="3">
    <source>
        <dbReference type="Proteomes" id="UP000030746"/>
    </source>
</evidence>
<reference evidence="2 3" key="1">
    <citation type="journal article" date="2013" name="Nature">
        <title>Insights into bilaterian evolution from three spiralian genomes.</title>
        <authorList>
            <person name="Simakov O."/>
            <person name="Marletaz F."/>
            <person name="Cho S.J."/>
            <person name="Edsinger-Gonzales E."/>
            <person name="Havlak P."/>
            <person name="Hellsten U."/>
            <person name="Kuo D.H."/>
            <person name="Larsson T."/>
            <person name="Lv J."/>
            <person name="Arendt D."/>
            <person name="Savage R."/>
            <person name="Osoegawa K."/>
            <person name="de Jong P."/>
            <person name="Grimwood J."/>
            <person name="Chapman J.A."/>
            <person name="Shapiro H."/>
            <person name="Aerts A."/>
            <person name="Otillar R.P."/>
            <person name="Terry A.Y."/>
            <person name="Boore J.L."/>
            <person name="Grigoriev I.V."/>
            <person name="Lindberg D.R."/>
            <person name="Seaver E.C."/>
            <person name="Weisblat D.A."/>
            <person name="Putnam N.H."/>
            <person name="Rokhsar D.S."/>
        </authorList>
    </citation>
    <scope>NUCLEOTIDE SEQUENCE [LARGE SCALE GENOMIC DNA]</scope>
</reference>
<feature type="compositionally biased region" description="Basic residues" evidence="1">
    <location>
        <begin position="223"/>
        <end position="232"/>
    </location>
</feature>
<dbReference type="GeneID" id="20250263"/>
<dbReference type="OMA" id="RAICCED"/>
<name>V3ZLG3_LOTGI</name>
<feature type="compositionally biased region" description="Acidic residues" evidence="1">
    <location>
        <begin position="342"/>
        <end position="354"/>
    </location>
</feature>
<dbReference type="HOGENOM" id="CLU_308436_0_0_1"/>
<evidence type="ECO:0000313" key="2">
    <source>
        <dbReference type="EMBL" id="ESO83235.1"/>
    </source>
</evidence>
<dbReference type="KEGG" id="lgi:LOTGIDRAFT_236812"/>
<dbReference type="AlphaFoldDB" id="V3ZLG3"/>
<gene>
    <name evidence="2" type="ORF">LOTGIDRAFT_236812</name>
</gene>
<feature type="compositionally biased region" description="Basic and acidic residues" evidence="1">
    <location>
        <begin position="252"/>
        <end position="280"/>
    </location>
</feature>
<accession>V3ZLG3</accession>
<dbReference type="RefSeq" id="XP_009066184.1">
    <property type="nucleotide sequence ID" value="XM_009067936.1"/>
</dbReference>
<dbReference type="CTD" id="20250263"/>
<organism evidence="2 3">
    <name type="scientific">Lottia gigantea</name>
    <name type="common">Giant owl limpet</name>
    <dbReference type="NCBI Taxonomy" id="225164"/>
    <lineage>
        <taxon>Eukaryota</taxon>
        <taxon>Metazoa</taxon>
        <taxon>Spiralia</taxon>
        <taxon>Lophotrochozoa</taxon>
        <taxon>Mollusca</taxon>
        <taxon>Gastropoda</taxon>
        <taxon>Patellogastropoda</taxon>
        <taxon>Lottioidea</taxon>
        <taxon>Lottiidae</taxon>
        <taxon>Lottia</taxon>
    </lineage>
</organism>
<sequence>MPTICQLSLNESLEGKGFLHDSNGYKYWTSRSRNAGFTGSNVRPPVVHKPKTSPARHAFSYKSSAASSTSSEHRPVSYNQQPRFVPSGRKALKMAQGGTRRLVTSIKRPLIPITKSRRPNRAIPSAVAAPSPCSSFSQCKCCRWTMSYKKTTKMCTKPKYTVKSVKFCVRKSNGMCLRTVNQKQRVPDGVESKPCVSSSGSRTCTACCPKIQLGYPCTLAKKQPRNSRHINKHDRNIQSEQRLGAGQEESQLEIKRRNQEEEEEKRKAEEELRREQERQGSRFPSGDGILDLRPDDELDEDATGLNTRLNPPVVVEPPSNTTGVNRGPQIDLPRRSDIPPNPDEEEEMESDDPSELCCGFEEDERKSCCMNKPDGFYQRCCPDPFADNARGDPAVSTPQNVRRLPTFQRSPEKGPPLCCSDSRQERYACCLRLPPGSPRNCCSPEHMELLRQDNRVSEFRAPPPQIRQRPSGEKGDPVCCSSNRQERYDCCMKLPANVNIQYSCCAPDHLAKIEQDIRRMDVEEVLPPVRPTPFPRYQELRAPETIRYFPVPQRNTEKGDPVCCSQDRRERYDCCLKLPPTVPYSCCSADQMEMLEQDMIKLDRPPVPSLPDRRFQELRAPSVSHYVPVPQRNTEKGDPVCCSQDRRERYECCKKLPPTVPYSCCSAPQLELIERDLERMEPIRIPPPTPYDPGFQEFRAPATSLVLPVPRHTEKGDPLCCSSTRRNRYDCCLKLPQNVPRHCCSAAHMERLKADLDMMDRHPDIAIRRPPPAPARLVSTGQNAVSQRTVERRHRRCCSKTRRQKKKCCFAYPISSKPACCDGVGLPESATPSSFYPFTSIPAFDFPNDQGYNSKGDTALKRNPGPFSGTERHPKFPPASSAALISSSHSDCCASSARVRDNCCSSTQLMGLQARCCPKLKKPLVSSQPSCCNLAPYVKVDCCADSKWTGKCCPVLG</sequence>
<dbReference type="Proteomes" id="UP000030746">
    <property type="component" value="Unassembled WGS sequence"/>
</dbReference>
<feature type="region of interest" description="Disordered" evidence="1">
    <location>
        <begin position="39"/>
        <end position="83"/>
    </location>
</feature>